<gene>
    <name evidence="1" type="ORF">Q8814_04410</name>
</gene>
<sequence>MPDPGEQRNPVGFEPAEQRRERIAAQVRRWCEQCRIDGRHAPLSDEAALALAAGHLDEPTRAVFTARRLAGRSYPPLGGYGELRRLTDEHARLVARAAAQRPGAARVVAEYRASELAKKLRAARYGLVHSPAHYAQGVRAVRRQRRDGIHLDLEQREALFAALQRTPAPIPVPTIEQARGTVLSIVGDRVARWSERTPAAEAGRRAAEVLARQVPGEDDHFTDRYDTLLFLAGSLYDRVQSSSAWRSEYLSVQRAQLDLAEELTQISVDTVALRGLLTELNDAIRSVPAARAGLAARVAALGPVWDQLLARVAALARIGDLLGSAEGRLHMMRIAERTASLDIRIDDLIGRSGTRELSAENTNFVGDQFGDAAGLIGSLQSALHGDIAELTTKD</sequence>
<dbReference type="EMBL" id="JAUZMZ010000014">
    <property type="protein sequence ID" value="MEE2031359.1"/>
    <property type="molecule type" value="Genomic_DNA"/>
</dbReference>
<protein>
    <submittedName>
        <fullName evidence="1">Uncharacterized protein</fullName>
    </submittedName>
</protein>
<reference evidence="1 2" key="1">
    <citation type="submission" date="2023-08" db="EMBL/GenBank/DDBJ databases">
        <authorList>
            <person name="Girao M."/>
            <person name="Carvalho M.F."/>
        </authorList>
    </citation>
    <scope>NUCLEOTIDE SEQUENCE [LARGE SCALE GENOMIC DNA]</scope>
    <source>
        <strain evidence="1 2">CC-R104</strain>
    </source>
</reference>
<organism evidence="1 2">
    <name type="scientific">Rhodococcus chondri</name>
    <dbReference type="NCBI Taxonomy" id="3065941"/>
    <lineage>
        <taxon>Bacteria</taxon>
        <taxon>Bacillati</taxon>
        <taxon>Actinomycetota</taxon>
        <taxon>Actinomycetes</taxon>
        <taxon>Mycobacteriales</taxon>
        <taxon>Nocardiaceae</taxon>
        <taxon>Rhodococcus</taxon>
    </lineage>
</organism>
<evidence type="ECO:0000313" key="1">
    <source>
        <dbReference type="EMBL" id="MEE2031359.1"/>
    </source>
</evidence>
<keyword evidence="2" id="KW-1185">Reference proteome</keyword>
<dbReference type="RefSeq" id="WP_330150797.1">
    <property type="nucleotide sequence ID" value="NZ_JAUZMZ010000014.1"/>
</dbReference>
<evidence type="ECO:0000313" key="2">
    <source>
        <dbReference type="Proteomes" id="UP001331936"/>
    </source>
</evidence>
<dbReference type="Proteomes" id="UP001331936">
    <property type="component" value="Unassembled WGS sequence"/>
</dbReference>
<accession>A0ABU7JN93</accession>
<comment type="caution">
    <text evidence="1">The sequence shown here is derived from an EMBL/GenBank/DDBJ whole genome shotgun (WGS) entry which is preliminary data.</text>
</comment>
<name>A0ABU7JN93_9NOCA</name>
<proteinExistence type="predicted"/>